<reference evidence="1 2" key="1">
    <citation type="submission" date="2020-08" db="EMBL/GenBank/DDBJ databases">
        <title>Croceimicrobium hydrocarbonivorans gen. nov., sp. nov., a novel marine bacterium isolated from a bacterial consortium that degrades polyethylene terephthalate.</title>
        <authorList>
            <person name="Liu R."/>
        </authorList>
    </citation>
    <scope>NUCLEOTIDE SEQUENCE [LARGE SCALE GENOMIC DNA]</scope>
    <source>
        <strain evidence="1 2">A20-9</strain>
    </source>
</reference>
<proteinExistence type="predicted"/>
<organism evidence="1 2">
    <name type="scientific">Croceimicrobium hydrocarbonivorans</name>
    <dbReference type="NCBI Taxonomy" id="2761580"/>
    <lineage>
        <taxon>Bacteria</taxon>
        <taxon>Pseudomonadati</taxon>
        <taxon>Bacteroidota</taxon>
        <taxon>Flavobacteriia</taxon>
        <taxon>Flavobacteriales</taxon>
        <taxon>Owenweeksiaceae</taxon>
        <taxon>Croceimicrobium</taxon>
    </lineage>
</organism>
<dbReference type="Proteomes" id="UP000516305">
    <property type="component" value="Chromosome"/>
</dbReference>
<dbReference type="RefSeq" id="WP_210757948.1">
    <property type="nucleotide sequence ID" value="NZ_CP060139.1"/>
</dbReference>
<dbReference type="AlphaFoldDB" id="A0A7H0VCG9"/>
<accession>A0A7H0VCG9</accession>
<evidence type="ECO:0000313" key="2">
    <source>
        <dbReference type="Proteomes" id="UP000516305"/>
    </source>
</evidence>
<dbReference type="KEGG" id="chyd:H4K34_13665"/>
<dbReference type="InterPro" id="IPR024213">
    <property type="entry name" value="DUF3822"/>
</dbReference>
<dbReference type="EMBL" id="CP060139">
    <property type="protein sequence ID" value="QNR23417.1"/>
    <property type="molecule type" value="Genomic_DNA"/>
</dbReference>
<protein>
    <submittedName>
        <fullName evidence="1">DUF3822 family protein</fullName>
    </submittedName>
</protein>
<dbReference type="CDD" id="cd24013">
    <property type="entry name" value="ASKHA_ATPase_BT3980-like"/>
    <property type="match status" value="1"/>
</dbReference>
<sequence>MVTGDNIAELSLKVDPGLNRDTLKDCHTVLSLSKTGFSILVAGENKRRILLSAQRFWKEEKSETKLIELYEKSLDQLPVNPDLSASLKCLVNFQKFSLVPEHFYQKGKGQQILSYTAKLQKGDRIYTDHWTHSEALMVHAIPESISDWINKRFMQAQIQHQASAIENLYQATKSESFTGILYVNPGEADFYLAQKGKVQWYNKFQFQTEEDLLYFILYSLEQNRFLPTELHLKVGGLSLKGDKLRSLLERYIGEVKDISVPNNYQLSPMISEKDLRENINLLGVL</sequence>
<gene>
    <name evidence="1" type="ORF">H4K34_13665</name>
</gene>
<dbReference type="Gene3D" id="3.30.420.260">
    <property type="match status" value="1"/>
</dbReference>
<name>A0A7H0VCG9_9FLAO</name>
<keyword evidence="2" id="KW-1185">Reference proteome</keyword>
<dbReference type="Gene3D" id="3.30.420.250">
    <property type="match status" value="1"/>
</dbReference>
<dbReference type="Pfam" id="PF12864">
    <property type="entry name" value="DUF3822"/>
    <property type="match status" value="1"/>
</dbReference>
<evidence type="ECO:0000313" key="1">
    <source>
        <dbReference type="EMBL" id="QNR23417.1"/>
    </source>
</evidence>